<dbReference type="Pfam" id="PF07687">
    <property type="entry name" value="M20_dimer"/>
    <property type="match status" value="1"/>
</dbReference>
<feature type="binding site" evidence="3">
    <location>
        <position position="84"/>
    </location>
    <ligand>
        <name>Zn(2+)</name>
        <dbReference type="ChEBI" id="CHEBI:29105"/>
        <label>1</label>
    </ligand>
</feature>
<dbReference type="InterPro" id="IPR011650">
    <property type="entry name" value="Peptidase_M20_dimer"/>
</dbReference>
<dbReference type="Pfam" id="PF01546">
    <property type="entry name" value="Peptidase_M20"/>
    <property type="match status" value="1"/>
</dbReference>
<evidence type="ECO:0000256" key="2">
    <source>
        <dbReference type="ARBA" id="ARBA00022801"/>
    </source>
</evidence>
<evidence type="ECO:0000256" key="1">
    <source>
        <dbReference type="ARBA" id="ARBA00006153"/>
    </source>
</evidence>
<dbReference type="Proteomes" id="UP000233491">
    <property type="component" value="Unassembled WGS sequence"/>
</dbReference>
<feature type="binding site" evidence="3">
    <location>
        <position position="386"/>
    </location>
    <ligand>
        <name>Zn(2+)</name>
        <dbReference type="ChEBI" id="CHEBI:29105"/>
        <label>2</label>
    </ligand>
</feature>
<comment type="cofactor">
    <cofactor evidence="3">
        <name>Zn(2+)</name>
        <dbReference type="ChEBI" id="CHEBI:29105"/>
    </cofactor>
    <text evidence="3">Binds 2 Zn(2+) ions per subunit.</text>
</comment>
<keyword evidence="3" id="KW-0862">Zinc</keyword>
<comment type="similarity">
    <text evidence="1">Belongs to the peptidase M20 family.</text>
</comment>
<organism evidence="5 6">
    <name type="scientific">Pleomorphomonas diazotrophica</name>
    <dbReference type="NCBI Taxonomy" id="1166257"/>
    <lineage>
        <taxon>Bacteria</taxon>
        <taxon>Pseudomonadati</taxon>
        <taxon>Pseudomonadota</taxon>
        <taxon>Alphaproteobacteria</taxon>
        <taxon>Hyphomicrobiales</taxon>
        <taxon>Pleomorphomonadaceae</taxon>
        <taxon>Pleomorphomonas</taxon>
    </lineage>
</organism>
<dbReference type="EMBL" id="PJNW01000016">
    <property type="protein sequence ID" value="PKR87804.1"/>
    <property type="molecule type" value="Genomic_DNA"/>
</dbReference>
<dbReference type="AlphaFoldDB" id="A0A1I4TZK6"/>
<dbReference type="NCBIfam" id="TIGR01879">
    <property type="entry name" value="hydantase"/>
    <property type="match status" value="1"/>
</dbReference>
<accession>A0A1I4TZK6</accession>
<dbReference type="Gene3D" id="3.40.630.10">
    <property type="entry name" value="Zn peptidases"/>
    <property type="match status" value="1"/>
</dbReference>
<protein>
    <submittedName>
        <fullName evidence="5">Zn-dependent hydrolase</fullName>
    </submittedName>
</protein>
<proteinExistence type="inferred from homology"/>
<name>A0A1I4TZK6_9HYPH</name>
<feature type="binding site" evidence="3">
    <location>
        <position position="95"/>
    </location>
    <ligand>
        <name>Zn(2+)</name>
        <dbReference type="ChEBI" id="CHEBI:29105"/>
        <label>2</label>
    </ligand>
</feature>
<dbReference type="InterPro" id="IPR036264">
    <property type="entry name" value="Bact_exopeptidase_dim_dom"/>
</dbReference>
<dbReference type="InterPro" id="IPR010158">
    <property type="entry name" value="Amidase_Cbmase"/>
</dbReference>
<feature type="binding site" evidence="3">
    <location>
        <position position="130"/>
    </location>
    <ligand>
        <name>Zn(2+)</name>
        <dbReference type="ChEBI" id="CHEBI:29105"/>
        <label>2</label>
    </ligand>
</feature>
<keyword evidence="6" id="KW-1185">Reference proteome</keyword>
<dbReference type="GO" id="GO:0046872">
    <property type="term" value="F:metal ion binding"/>
    <property type="evidence" value="ECO:0007669"/>
    <property type="project" value="UniProtKB-KW"/>
</dbReference>
<feature type="binding site" evidence="3">
    <location>
        <position position="95"/>
    </location>
    <ligand>
        <name>Zn(2+)</name>
        <dbReference type="ChEBI" id="CHEBI:29105"/>
        <label>1</label>
    </ligand>
</feature>
<evidence type="ECO:0000313" key="6">
    <source>
        <dbReference type="Proteomes" id="UP000233491"/>
    </source>
</evidence>
<feature type="domain" description="Peptidase M20 dimerisation" evidence="4">
    <location>
        <begin position="215"/>
        <end position="315"/>
    </location>
</feature>
<evidence type="ECO:0000313" key="5">
    <source>
        <dbReference type="EMBL" id="PKR87804.1"/>
    </source>
</evidence>
<dbReference type="GO" id="GO:0016813">
    <property type="term" value="F:hydrolase activity, acting on carbon-nitrogen (but not peptide) bonds, in linear amidines"/>
    <property type="evidence" value="ECO:0007669"/>
    <property type="project" value="InterPro"/>
</dbReference>
<evidence type="ECO:0000256" key="3">
    <source>
        <dbReference type="PIRSR" id="PIRSR001235-1"/>
    </source>
</evidence>
<dbReference type="SUPFAM" id="SSF55031">
    <property type="entry name" value="Bacterial exopeptidase dimerisation domain"/>
    <property type="match status" value="1"/>
</dbReference>
<keyword evidence="3" id="KW-0479">Metal-binding</keyword>
<dbReference type="CDD" id="cd03884">
    <property type="entry name" value="M20_bAS"/>
    <property type="match status" value="1"/>
</dbReference>
<gene>
    <name evidence="5" type="ORF">CXZ10_18975</name>
</gene>
<dbReference type="SUPFAM" id="SSF53187">
    <property type="entry name" value="Zn-dependent exopeptidases"/>
    <property type="match status" value="1"/>
</dbReference>
<dbReference type="OrthoDB" id="9808195at2"/>
<dbReference type="InterPro" id="IPR002933">
    <property type="entry name" value="Peptidase_M20"/>
</dbReference>
<reference evidence="5 6" key="1">
    <citation type="submission" date="2017-12" db="EMBL/GenBank/DDBJ databases">
        <title>Anaerobic carbon monoxide metabolism by Pleomorphomonas carboxyditropha sp. nov., a new mesophilic hydrogenogenic carboxidotroph.</title>
        <authorList>
            <person name="Esquivel-Elizondo S."/>
            <person name="Krajmalnik-Brown R."/>
        </authorList>
    </citation>
    <scope>NUCLEOTIDE SEQUENCE [LARGE SCALE GENOMIC DNA]</scope>
    <source>
        <strain evidence="5 6">R5-392</strain>
    </source>
</reference>
<dbReference type="PANTHER" id="PTHR32494">
    <property type="entry name" value="ALLANTOATE DEIMINASE-RELATED"/>
    <property type="match status" value="1"/>
</dbReference>
<keyword evidence="2 5" id="KW-0378">Hydrolase</keyword>
<dbReference type="Gene3D" id="3.30.70.360">
    <property type="match status" value="1"/>
</dbReference>
<sequence length="421" mass="44017">MTLGPEIDGGRLLARLDAFAAIGATPAGGVNRPALGAEDRAARALLAGLGAARGFSVFQDAAANLFLRRAGADNDRPPFLIGSHLDSQPTGGRFDGALGTLAALEVLETLEDHGIVTAGPVELVAWTNEEGSRFSPGAFGSQVYAAGAFPSGWQDTVDGNGIRLADELAATFAALPEAVERPLGRPVTGYIELHIEQGPLLEREGALIGVVEGIQGTRWLEVTIEGQVAHAGTTPLADRRDAMAAAAAVIARLQATVMPADADARLTVGRLILAPGAVNVIPGEVTFSIDLRHPSGDEIDRLEAEVGALAAEIAASGGCRLSVRRNMDVAPARFDERLVGIVEGVARRRGFPSRRMFSGAFHDALFMARLGPAAMIFVPCRGGLSHNEAEFVEPHQVIAGAQVLCDAVLEAMPVVETRQMP</sequence>
<dbReference type="PANTHER" id="PTHR32494:SF5">
    <property type="entry name" value="ALLANTOATE AMIDOHYDROLASE"/>
    <property type="match status" value="1"/>
</dbReference>
<dbReference type="PIRSF" id="PIRSF001235">
    <property type="entry name" value="Amidase_carbamoylase"/>
    <property type="match status" value="1"/>
</dbReference>
<dbReference type="RefSeq" id="WP_101290927.1">
    <property type="nucleotide sequence ID" value="NZ_FOUQ01000006.1"/>
</dbReference>
<comment type="caution">
    <text evidence="5">The sequence shown here is derived from an EMBL/GenBank/DDBJ whole genome shotgun (WGS) entry which is preliminary data.</text>
</comment>
<evidence type="ECO:0000259" key="4">
    <source>
        <dbReference type="Pfam" id="PF07687"/>
    </source>
</evidence>
<feature type="binding site" evidence="3">
    <location>
        <position position="194"/>
    </location>
    <ligand>
        <name>Zn(2+)</name>
        <dbReference type="ChEBI" id="CHEBI:29105"/>
        <label>1</label>
    </ligand>
</feature>